<evidence type="ECO:0000313" key="13">
    <source>
        <dbReference type="EMBL" id="SHF59586.1"/>
    </source>
</evidence>
<comment type="subcellular location">
    <subcellularLocation>
        <location evidence="10">Cytoplasm</location>
    </subcellularLocation>
</comment>
<keyword evidence="6 10" id="KW-0368">Histidine biosynthesis</keyword>
<feature type="active site" evidence="10 11">
    <location>
        <position position="197"/>
    </location>
</feature>
<evidence type="ECO:0000256" key="5">
    <source>
        <dbReference type="ARBA" id="ARBA00022962"/>
    </source>
</evidence>
<dbReference type="GO" id="GO:0000105">
    <property type="term" value="P:L-histidine biosynthetic process"/>
    <property type="evidence" value="ECO:0007669"/>
    <property type="project" value="UniProtKB-UniRule"/>
</dbReference>
<evidence type="ECO:0000256" key="6">
    <source>
        <dbReference type="ARBA" id="ARBA00023102"/>
    </source>
</evidence>
<evidence type="ECO:0000256" key="8">
    <source>
        <dbReference type="ARBA" id="ARBA00047838"/>
    </source>
</evidence>
<dbReference type="EC" id="4.3.2.10" evidence="10"/>
<evidence type="ECO:0000256" key="7">
    <source>
        <dbReference type="ARBA" id="ARBA00023239"/>
    </source>
</evidence>
<dbReference type="Pfam" id="PF00117">
    <property type="entry name" value="GATase"/>
    <property type="match status" value="1"/>
</dbReference>
<dbReference type="UniPathway" id="UPA00031">
    <property type="reaction ID" value="UER00010"/>
</dbReference>
<comment type="catalytic activity">
    <reaction evidence="8 10">
        <text>5-[(5-phospho-1-deoxy-D-ribulos-1-ylimino)methylamino]-1-(5-phospho-beta-D-ribosyl)imidazole-4-carboxamide + L-glutamine = D-erythro-1-(imidazol-4-yl)glycerol 3-phosphate + 5-amino-1-(5-phospho-beta-D-ribosyl)imidazole-4-carboxamide + L-glutamate + H(+)</text>
        <dbReference type="Rhea" id="RHEA:24793"/>
        <dbReference type="ChEBI" id="CHEBI:15378"/>
        <dbReference type="ChEBI" id="CHEBI:29985"/>
        <dbReference type="ChEBI" id="CHEBI:58278"/>
        <dbReference type="ChEBI" id="CHEBI:58359"/>
        <dbReference type="ChEBI" id="CHEBI:58475"/>
        <dbReference type="ChEBI" id="CHEBI:58525"/>
        <dbReference type="EC" id="4.3.2.10"/>
    </reaction>
</comment>
<sequence>MTIAIIDYGAGNLHSVGKALELAVARKGSGGPVVVTSDPAVVAAADHVVLPGDGAFADCRAQLDAVDGMIEAIIETIDRRGRPFLGICVGMQLLATRGVEYGISPGLDRIPGEVRPVHPADAGLKVPHMGWNTLDASRDAHPLLAGIPTGPEGWHAYFLHGYQLYPDDPADVIASADYGGPVTAIVATGTIAGTQFHPEKSQKLGLALLANFLDWRP</sequence>
<dbReference type="EMBL" id="FQUP01000002">
    <property type="protein sequence ID" value="SHF59586.1"/>
    <property type="molecule type" value="Genomic_DNA"/>
</dbReference>
<name>A0A1M5CY07_9HYPH</name>
<dbReference type="InterPro" id="IPR017926">
    <property type="entry name" value="GATASE"/>
</dbReference>
<accession>A0A1M5CY07</accession>
<evidence type="ECO:0000256" key="10">
    <source>
        <dbReference type="HAMAP-Rule" id="MF_00278"/>
    </source>
</evidence>
<dbReference type="Gene3D" id="3.40.50.880">
    <property type="match status" value="1"/>
</dbReference>
<dbReference type="RefSeq" id="WP_073053186.1">
    <property type="nucleotide sequence ID" value="NZ_FQUP01000002.1"/>
</dbReference>
<evidence type="ECO:0000256" key="1">
    <source>
        <dbReference type="ARBA" id="ARBA00005091"/>
    </source>
</evidence>
<dbReference type="Proteomes" id="UP000184485">
    <property type="component" value="Unassembled WGS sequence"/>
</dbReference>
<evidence type="ECO:0000256" key="11">
    <source>
        <dbReference type="PIRSR" id="PIRSR000495-1"/>
    </source>
</evidence>
<comment type="subunit">
    <text evidence="2 10">Heterodimer of HisH and HisF.</text>
</comment>
<dbReference type="PANTHER" id="PTHR42701:SF1">
    <property type="entry name" value="IMIDAZOLE GLYCEROL PHOSPHATE SYNTHASE SUBUNIT HISH"/>
    <property type="match status" value="1"/>
</dbReference>
<keyword evidence="10" id="KW-0963">Cytoplasm</keyword>
<keyword evidence="7 10" id="KW-0456">Lyase</keyword>
<evidence type="ECO:0000256" key="4">
    <source>
        <dbReference type="ARBA" id="ARBA00022801"/>
    </source>
</evidence>
<keyword evidence="4 10" id="KW-0378">Hydrolase</keyword>
<feature type="active site" evidence="10 11">
    <location>
        <position position="199"/>
    </location>
</feature>
<evidence type="ECO:0000256" key="9">
    <source>
        <dbReference type="ARBA" id="ARBA00049534"/>
    </source>
</evidence>
<dbReference type="GO" id="GO:0000107">
    <property type="term" value="F:imidazoleglycerol-phosphate synthase activity"/>
    <property type="evidence" value="ECO:0007669"/>
    <property type="project" value="UniProtKB-UniRule"/>
</dbReference>
<dbReference type="AlphaFoldDB" id="A0A1M5CY07"/>
<dbReference type="STRING" id="1122133.SAMN02745157_2501"/>
<proteinExistence type="inferred from homology"/>
<evidence type="ECO:0000256" key="2">
    <source>
        <dbReference type="ARBA" id="ARBA00011152"/>
    </source>
</evidence>
<comment type="pathway">
    <text evidence="1 10">Amino-acid biosynthesis; L-histidine biosynthesis; L-histidine from 5-phospho-alpha-D-ribose 1-diphosphate: step 5/9.</text>
</comment>
<reference evidence="13 14" key="1">
    <citation type="submission" date="2016-11" db="EMBL/GenBank/DDBJ databases">
        <authorList>
            <person name="Jaros S."/>
            <person name="Januszkiewicz K."/>
            <person name="Wedrychowicz H."/>
        </authorList>
    </citation>
    <scope>NUCLEOTIDE SEQUENCE [LARGE SCALE GENOMIC DNA]</scope>
    <source>
        <strain evidence="13 14">DSM 19436</strain>
    </source>
</reference>
<keyword evidence="5 10" id="KW-0315">Glutamine amidotransferase</keyword>
<comment type="function">
    <text evidence="10">IGPS catalyzes the conversion of PRFAR and glutamine to IGP, AICAR and glutamate. The HisH subunit catalyzes the hydrolysis of glutamine to glutamate and ammonia as part of the synthesis of IGP and AICAR. The resulting ammonia molecule is channeled to the active site of HisF.</text>
</comment>
<dbReference type="InterPro" id="IPR010139">
    <property type="entry name" value="Imidazole-glycPsynth_HisH"/>
</dbReference>
<dbReference type="SUPFAM" id="SSF52317">
    <property type="entry name" value="Class I glutamine amidotransferase-like"/>
    <property type="match status" value="1"/>
</dbReference>
<keyword evidence="13" id="KW-0808">Transferase</keyword>
<dbReference type="OrthoDB" id="9807137at2"/>
<dbReference type="PIRSF" id="PIRSF000495">
    <property type="entry name" value="Amidotransf_hisH"/>
    <property type="match status" value="1"/>
</dbReference>
<dbReference type="HAMAP" id="MF_00278">
    <property type="entry name" value="HisH"/>
    <property type="match status" value="1"/>
</dbReference>
<dbReference type="EC" id="3.5.1.2" evidence="10"/>
<gene>
    <name evidence="10" type="primary">hisH</name>
    <name evidence="13" type="ORF">SAMN02745157_2501</name>
</gene>
<dbReference type="InterPro" id="IPR029062">
    <property type="entry name" value="Class_I_gatase-like"/>
</dbReference>
<dbReference type="NCBIfam" id="TIGR01855">
    <property type="entry name" value="IMP_synth_hisH"/>
    <property type="match status" value="1"/>
</dbReference>
<dbReference type="PANTHER" id="PTHR42701">
    <property type="entry name" value="IMIDAZOLE GLYCEROL PHOSPHATE SYNTHASE SUBUNIT HISH"/>
    <property type="match status" value="1"/>
</dbReference>
<comment type="catalytic activity">
    <reaction evidence="9 10">
        <text>L-glutamine + H2O = L-glutamate + NH4(+)</text>
        <dbReference type="Rhea" id="RHEA:15889"/>
        <dbReference type="ChEBI" id="CHEBI:15377"/>
        <dbReference type="ChEBI" id="CHEBI:28938"/>
        <dbReference type="ChEBI" id="CHEBI:29985"/>
        <dbReference type="ChEBI" id="CHEBI:58359"/>
        <dbReference type="EC" id="3.5.1.2"/>
    </reaction>
</comment>
<keyword evidence="3 10" id="KW-0028">Amino-acid biosynthesis</keyword>
<organism evidence="13 14">
    <name type="scientific">Kaistia soli DSM 19436</name>
    <dbReference type="NCBI Taxonomy" id="1122133"/>
    <lineage>
        <taxon>Bacteria</taxon>
        <taxon>Pseudomonadati</taxon>
        <taxon>Pseudomonadota</taxon>
        <taxon>Alphaproteobacteria</taxon>
        <taxon>Hyphomicrobiales</taxon>
        <taxon>Kaistiaceae</taxon>
        <taxon>Kaistia</taxon>
    </lineage>
</organism>
<feature type="active site" description="Nucleophile" evidence="10 11">
    <location>
        <position position="88"/>
    </location>
</feature>
<protein>
    <recommendedName>
        <fullName evidence="10">Imidazole glycerol phosphate synthase subunit HisH</fullName>
        <ecNumber evidence="10">4.3.2.10</ecNumber>
    </recommendedName>
    <alternativeName>
        <fullName evidence="10">IGP synthase glutaminase subunit</fullName>
        <ecNumber evidence="10">3.5.1.2</ecNumber>
    </alternativeName>
    <alternativeName>
        <fullName evidence="10">IGP synthase subunit HisH</fullName>
    </alternativeName>
    <alternativeName>
        <fullName evidence="10">ImGP synthase subunit HisH</fullName>
        <shortName evidence="10">IGPS subunit HisH</shortName>
    </alternativeName>
</protein>
<dbReference type="PROSITE" id="PS51273">
    <property type="entry name" value="GATASE_TYPE_1"/>
    <property type="match status" value="1"/>
</dbReference>
<evidence type="ECO:0000259" key="12">
    <source>
        <dbReference type="Pfam" id="PF00117"/>
    </source>
</evidence>
<dbReference type="GO" id="GO:0016829">
    <property type="term" value="F:lyase activity"/>
    <property type="evidence" value="ECO:0007669"/>
    <property type="project" value="UniProtKB-KW"/>
</dbReference>
<dbReference type="GO" id="GO:0005737">
    <property type="term" value="C:cytoplasm"/>
    <property type="evidence" value="ECO:0007669"/>
    <property type="project" value="UniProtKB-SubCell"/>
</dbReference>
<dbReference type="CDD" id="cd01748">
    <property type="entry name" value="GATase1_IGP_Synthase"/>
    <property type="match status" value="1"/>
</dbReference>
<evidence type="ECO:0000313" key="14">
    <source>
        <dbReference type="Proteomes" id="UP000184485"/>
    </source>
</evidence>
<keyword evidence="14" id="KW-1185">Reference proteome</keyword>
<evidence type="ECO:0000256" key="3">
    <source>
        <dbReference type="ARBA" id="ARBA00022605"/>
    </source>
</evidence>
<feature type="domain" description="Glutamine amidotransferase" evidence="12">
    <location>
        <begin position="45"/>
        <end position="213"/>
    </location>
</feature>
<dbReference type="GO" id="GO:0004359">
    <property type="term" value="F:glutaminase activity"/>
    <property type="evidence" value="ECO:0007669"/>
    <property type="project" value="UniProtKB-EC"/>
</dbReference>